<evidence type="ECO:0000256" key="3">
    <source>
        <dbReference type="ARBA" id="ARBA00023002"/>
    </source>
</evidence>
<dbReference type="AlphaFoldDB" id="A0A6A6A1V8"/>
<dbReference type="Gene3D" id="3.50.50.60">
    <property type="entry name" value="FAD/NAD(P)-binding domain"/>
    <property type="match status" value="1"/>
</dbReference>
<name>A0A6A6A1V8_9PLEO</name>
<proteinExistence type="predicted"/>
<dbReference type="Pfam" id="PF01494">
    <property type="entry name" value="FAD_binding_3"/>
    <property type="match status" value="1"/>
</dbReference>
<dbReference type="OrthoDB" id="655030at2759"/>
<dbReference type="GeneID" id="54406685"/>
<feature type="domain" description="FAD-binding" evidence="4">
    <location>
        <begin position="8"/>
        <end position="363"/>
    </location>
</feature>
<dbReference type="EMBL" id="ML977517">
    <property type="protein sequence ID" value="KAF2125185.1"/>
    <property type="molecule type" value="Genomic_DNA"/>
</dbReference>
<keyword evidence="2" id="KW-0274">FAD</keyword>
<protein>
    <submittedName>
        <fullName evidence="5">FAD/NAD(P)-binding domain-containing protein</fullName>
    </submittedName>
</protein>
<dbReference type="GO" id="GO:0071949">
    <property type="term" value="F:FAD binding"/>
    <property type="evidence" value="ECO:0007669"/>
    <property type="project" value="InterPro"/>
</dbReference>
<reference evidence="5" key="1">
    <citation type="journal article" date="2020" name="Stud. Mycol.">
        <title>101 Dothideomycetes genomes: a test case for predicting lifestyles and emergence of pathogens.</title>
        <authorList>
            <person name="Haridas S."/>
            <person name="Albert R."/>
            <person name="Binder M."/>
            <person name="Bloem J."/>
            <person name="Labutti K."/>
            <person name="Salamov A."/>
            <person name="Andreopoulos B."/>
            <person name="Baker S."/>
            <person name="Barry K."/>
            <person name="Bills G."/>
            <person name="Bluhm B."/>
            <person name="Cannon C."/>
            <person name="Castanera R."/>
            <person name="Culley D."/>
            <person name="Daum C."/>
            <person name="Ezra D."/>
            <person name="Gonzalez J."/>
            <person name="Henrissat B."/>
            <person name="Kuo A."/>
            <person name="Liang C."/>
            <person name="Lipzen A."/>
            <person name="Lutzoni F."/>
            <person name="Magnuson J."/>
            <person name="Mondo S."/>
            <person name="Nolan M."/>
            <person name="Ohm R."/>
            <person name="Pangilinan J."/>
            <person name="Park H.-J."/>
            <person name="Ramirez L."/>
            <person name="Alfaro M."/>
            <person name="Sun H."/>
            <person name="Tritt A."/>
            <person name="Yoshinaga Y."/>
            <person name="Zwiers L.-H."/>
            <person name="Turgeon B."/>
            <person name="Goodwin S."/>
            <person name="Spatafora J."/>
            <person name="Crous P."/>
            <person name="Grigoriev I."/>
        </authorList>
    </citation>
    <scope>NUCLEOTIDE SEQUENCE</scope>
    <source>
        <strain evidence="5">CBS 119687</strain>
    </source>
</reference>
<evidence type="ECO:0000313" key="5">
    <source>
        <dbReference type="EMBL" id="KAF2125185.1"/>
    </source>
</evidence>
<dbReference type="SUPFAM" id="SSF51905">
    <property type="entry name" value="FAD/NAD(P)-binding domain"/>
    <property type="match status" value="1"/>
</dbReference>
<evidence type="ECO:0000256" key="2">
    <source>
        <dbReference type="ARBA" id="ARBA00022827"/>
    </source>
</evidence>
<dbReference type="InterPro" id="IPR036188">
    <property type="entry name" value="FAD/NAD-bd_sf"/>
</dbReference>
<dbReference type="PANTHER" id="PTHR46865">
    <property type="entry name" value="OXIDOREDUCTASE-RELATED"/>
    <property type="match status" value="1"/>
</dbReference>
<keyword evidence="1" id="KW-0285">Flavoprotein</keyword>
<dbReference type="InterPro" id="IPR051704">
    <property type="entry name" value="FAD_aromatic-hydroxylase"/>
</dbReference>
<dbReference type="InterPro" id="IPR002938">
    <property type="entry name" value="FAD-bd"/>
</dbReference>
<dbReference type="Gene3D" id="3.30.9.10">
    <property type="entry name" value="D-Amino Acid Oxidase, subunit A, domain 2"/>
    <property type="match status" value="1"/>
</dbReference>
<sequence length="424" mass="46640">MSTSPNLSVLICGSGIAGPTLAFWLHRFLPSSRITILERSPVPRHGGQAVDLRSASVPIVQRMGIMDAIRAKTTTEQGVEFVYADGIRKASFGASGNVEQQSMTSEFEILRGDLAEILMVVTQDIPEIEYVFDEMMISASEEPSGKITVKFQNRLPTAQYDLVVGADGMMSRTRRSVFGHGPDDNDYLRRLGQYAALCTIPRTADDTDFAQWYNAAEGRLILLRPDQYGTTRAYIAVTDANLSRFDEIDKLMREGGKQEQMKWFEEQFRGAGWQTDRVLEGMRKSEDYYMQEIAQVKMDSWVKGRVVLVGDAAFAPSPISGVGTGSAIVGAYVLAGELSKSPEDIPRALKQYEEIVRPYVDKVQRLVPGAPQVANPQTAWGVWAFNTAAGVASLPIVKRFGGLLGSLLPAFGGTNWPLPDYHVG</sequence>
<dbReference type="PRINTS" id="PR00420">
    <property type="entry name" value="RNGMNOXGNASE"/>
</dbReference>
<organism evidence="5 6">
    <name type="scientific">Dothidotthia symphoricarpi CBS 119687</name>
    <dbReference type="NCBI Taxonomy" id="1392245"/>
    <lineage>
        <taxon>Eukaryota</taxon>
        <taxon>Fungi</taxon>
        <taxon>Dikarya</taxon>
        <taxon>Ascomycota</taxon>
        <taxon>Pezizomycotina</taxon>
        <taxon>Dothideomycetes</taxon>
        <taxon>Pleosporomycetidae</taxon>
        <taxon>Pleosporales</taxon>
        <taxon>Dothidotthiaceae</taxon>
        <taxon>Dothidotthia</taxon>
    </lineage>
</organism>
<accession>A0A6A6A1V8</accession>
<keyword evidence="3" id="KW-0560">Oxidoreductase</keyword>
<dbReference type="PANTHER" id="PTHR46865:SF2">
    <property type="entry name" value="MONOOXYGENASE"/>
    <property type="match status" value="1"/>
</dbReference>
<dbReference type="GO" id="GO:0016491">
    <property type="term" value="F:oxidoreductase activity"/>
    <property type="evidence" value="ECO:0007669"/>
    <property type="project" value="UniProtKB-KW"/>
</dbReference>
<dbReference type="RefSeq" id="XP_033519577.1">
    <property type="nucleotide sequence ID" value="XM_033666253.1"/>
</dbReference>
<dbReference type="Proteomes" id="UP000799771">
    <property type="component" value="Unassembled WGS sequence"/>
</dbReference>
<evidence type="ECO:0000256" key="1">
    <source>
        <dbReference type="ARBA" id="ARBA00022630"/>
    </source>
</evidence>
<gene>
    <name evidence="5" type="ORF">P153DRAFT_349558</name>
</gene>
<keyword evidence="6" id="KW-1185">Reference proteome</keyword>
<evidence type="ECO:0000313" key="6">
    <source>
        <dbReference type="Proteomes" id="UP000799771"/>
    </source>
</evidence>
<evidence type="ECO:0000259" key="4">
    <source>
        <dbReference type="Pfam" id="PF01494"/>
    </source>
</evidence>